<dbReference type="OrthoDB" id="4139357at2759"/>
<proteinExistence type="predicted"/>
<organism evidence="8 9">
    <name type="scientific">Clohesyomyces aquaticus</name>
    <dbReference type="NCBI Taxonomy" id="1231657"/>
    <lineage>
        <taxon>Eukaryota</taxon>
        <taxon>Fungi</taxon>
        <taxon>Dikarya</taxon>
        <taxon>Ascomycota</taxon>
        <taxon>Pezizomycotina</taxon>
        <taxon>Dothideomycetes</taxon>
        <taxon>Pleosporomycetidae</taxon>
        <taxon>Pleosporales</taxon>
        <taxon>Lindgomycetaceae</taxon>
        <taxon>Clohesyomyces</taxon>
    </lineage>
</organism>
<keyword evidence="2 6" id="KW-0812">Transmembrane</keyword>
<dbReference type="PANTHER" id="PTHR23501:SF59">
    <property type="entry name" value="MAJOR FACILITATOR SUPERFAMILY (MFS) PROFILE DOMAIN-CONTAINING PROTEIN-RELATED"/>
    <property type="match status" value="1"/>
</dbReference>
<feature type="transmembrane region" description="Helical" evidence="6">
    <location>
        <begin position="221"/>
        <end position="243"/>
    </location>
</feature>
<feature type="transmembrane region" description="Helical" evidence="6">
    <location>
        <begin position="179"/>
        <end position="201"/>
    </location>
</feature>
<feature type="transmembrane region" description="Helical" evidence="6">
    <location>
        <begin position="264"/>
        <end position="289"/>
    </location>
</feature>
<comment type="subcellular location">
    <subcellularLocation>
        <location evidence="1">Membrane</location>
        <topology evidence="1">Multi-pass membrane protein</topology>
    </subcellularLocation>
</comment>
<dbReference type="Proteomes" id="UP000193144">
    <property type="component" value="Unassembled WGS sequence"/>
</dbReference>
<evidence type="ECO:0000259" key="7">
    <source>
        <dbReference type="PROSITE" id="PS50850"/>
    </source>
</evidence>
<feature type="transmembrane region" description="Helical" evidence="6">
    <location>
        <begin position="369"/>
        <end position="386"/>
    </location>
</feature>
<dbReference type="GO" id="GO:0005886">
    <property type="term" value="C:plasma membrane"/>
    <property type="evidence" value="ECO:0007669"/>
    <property type="project" value="TreeGrafter"/>
</dbReference>
<dbReference type="Gene3D" id="1.20.1720.10">
    <property type="entry name" value="Multidrug resistance protein D"/>
    <property type="match status" value="1"/>
</dbReference>
<feature type="region of interest" description="Disordered" evidence="5">
    <location>
        <begin position="1"/>
        <end position="25"/>
    </location>
</feature>
<feature type="transmembrane region" description="Helical" evidence="6">
    <location>
        <begin position="335"/>
        <end position="357"/>
    </location>
</feature>
<dbReference type="InterPro" id="IPR020846">
    <property type="entry name" value="MFS_dom"/>
</dbReference>
<evidence type="ECO:0000256" key="3">
    <source>
        <dbReference type="ARBA" id="ARBA00022989"/>
    </source>
</evidence>
<dbReference type="AlphaFoldDB" id="A0A1Y1ZG92"/>
<evidence type="ECO:0000313" key="8">
    <source>
        <dbReference type="EMBL" id="ORY08997.1"/>
    </source>
</evidence>
<dbReference type="Gene3D" id="1.20.1250.20">
    <property type="entry name" value="MFS general substrate transporter like domains"/>
    <property type="match status" value="1"/>
</dbReference>
<sequence>MTESNLSDVRITTRPESDSGSLSWNKGHCQNVDSTGQTQTSEPPEFVADRRLLGIIACQCLMTLVVALDATTLSVALPTISMTLNGTALEAYWTGTSFLLASTIVQPTVKSISHSFGRLMMIQFSLVVFIAGSLAAALAPSFTVLILGRTIQGIGAGGLVVLSEVLITDLVPLRERGIYYGYISATWAVGSVCGPLLGGALTEIVSVDEMKLGGAVAYGGWRLIFWFNIPIAMITLVVMPLLLRLKAPMAGASLKEKLVSVDWIGALLLTVSTTAILLAVTSGGVQFPWKTWHNLLLLLGGVCVFMAWVSWCILTPHPNPSINMRIFGNQTAAASYLGIYIQGINLYCLLYYLPLYYEACHSMTPLKSGIALLPEMLTVAPIAFGAGIRVSKIGKYRWCVHIGWMMTTIGLGIMCLLDQDSHPSTWVVINILPGVGFGLLFPGLEFAIQAAAGQGDVADAATMYNFIRALGQATGVAIGGAIFQNQFTKEFSFHLKDYSVVVESASQYTKDPVALIGMLATMAAPIRRQLEMTYAGSLKTVWAVNAGLAGMALLVSLFTKELSLNEALQSQQGLREPHGHCENDTRV</sequence>
<feature type="transmembrane region" description="Helical" evidence="6">
    <location>
        <begin position="398"/>
        <end position="417"/>
    </location>
</feature>
<feature type="domain" description="Major facilitator superfamily (MFS) profile" evidence="7">
    <location>
        <begin position="55"/>
        <end position="564"/>
    </location>
</feature>
<feature type="transmembrane region" description="Helical" evidence="6">
    <location>
        <begin position="295"/>
        <end position="314"/>
    </location>
</feature>
<feature type="transmembrane region" description="Helical" evidence="6">
    <location>
        <begin position="121"/>
        <end position="140"/>
    </location>
</feature>
<dbReference type="PANTHER" id="PTHR23501">
    <property type="entry name" value="MAJOR FACILITATOR SUPERFAMILY"/>
    <property type="match status" value="1"/>
</dbReference>
<keyword evidence="3 6" id="KW-1133">Transmembrane helix</keyword>
<feature type="transmembrane region" description="Helical" evidence="6">
    <location>
        <begin position="423"/>
        <end position="441"/>
    </location>
</feature>
<dbReference type="InterPro" id="IPR036259">
    <property type="entry name" value="MFS_trans_sf"/>
</dbReference>
<feature type="transmembrane region" description="Helical" evidence="6">
    <location>
        <begin position="537"/>
        <end position="558"/>
    </location>
</feature>
<evidence type="ECO:0000256" key="4">
    <source>
        <dbReference type="ARBA" id="ARBA00023136"/>
    </source>
</evidence>
<name>A0A1Y1ZG92_9PLEO</name>
<feature type="transmembrane region" description="Helical" evidence="6">
    <location>
        <begin position="146"/>
        <end position="167"/>
    </location>
</feature>
<evidence type="ECO:0000256" key="1">
    <source>
        <dbReference type="ARBA" id="ARBA00004141"/>
    </source>
</evidence>
<keyword evidence="4 6" id="KW-0472">Membrane</keyword>
<evidence type="ECO:0000256" key="5">
    <source>
        <dbReference type="SAM" id="MobiDB-lite"/>
    </source>
</evidence>
<dbReference type="Pfam" id="PF07690">
    <property type="entry name" value="MFS_1"/>
    <property type="match status" value="1"/>
</dbReference>
<dbReference type="InterPro" id="IPR011701">
    <property type="entry name" value="MFS"/>
</dbReference>
<keyword evidence="9" id="KW-1185">Reference proteome</keyword>
<protein>
    <submittedName>
        <fullName evidence="8">Major facilitator superfamily domain-containing protein</fullName>
    </submittedName>
</protein>
<dbReference type="GO" id="GO:0022857">
    <property type="term" value="F:transmembrane transporter activity"/>
    <property type="evidence" value="ECO:0007669"/>
    <property type="project" value="InterPro"/>
</dbReference>
<reference evidence="8 9" key="1">
    <citation type="submission" date="2016-07" db="EMBL/GenBank/DDBJ databases">
        <title>Pervasive Adenine N6-methylation of Active Genes in Fungi.</title>
        <authorList>
            <consortium name="DOE Joint Genome Institute"/>
            <person name="Mondo S.J."/>
            <person name="Dannebaum R.O."/>
            <person name="Kuo R.C."/>
            <person name="Labutti K."/>
            <person name="Haridas S."/>
            <person name="Kuo A."/>
            <person name="Salamov A."/>
            <person name="Ahrendt S.R."/>
            <person name="Lipzen A."/>
            <person name="Sullivan W."/>
            <person name="Andreopoulos W.B."/>
            <person name="Clum A."/>
            <person name="Lindquist E."/>
            <person name="Daum C."/>
            <person name="Ramamoorthy G.K."/>
            <person name="Gryganskyi A."/>
            <person name="Culley D."/>
            <person name="Magnuson J.K."/>
            <person name="James T.Y."/>
            <person name="O'Malley M.A."/>
            <person name="Stajich J.E."/>
            <person name="Spatafora J.W."/>
            <person name="Visel A."/>
            <person name="Grigoriev I.V."/>
        </authorList>
    </citation>
    <scope>NUCLEOTIDE SEQUENCE [LARGE SCALE GENOMIC DNA]</scope>
    <source>
        <strain evidence="8 9">CBS 115471</strain>
    </source>
</reference>
<dbReference type="SUPFAM" id="SSF103473">
    <property type="entry name" value="MFS general substrate transporter"/>
    <property type="match status" value="2"/>
</dbReference>
<dbReference type="EMBL" id="MCFA01000092">
    <property type="protein sequence ID" value="ORY08997.1"/>
    <property type="molecule type" value="Genomic_DNA"/>
</dbReference>
<gene>
    <name evidence="8" type="ORF">BCR34DRAFT_487941</name>
</gene>
<evidence type="ECO:0000256" key="2">
    <source>
        <dbReference type="ARBA" id="ARBA00022692"/>
    </source>
</evidence>
<evidence type="ECO:0000256" key="6">
    <source>
        <dbReference type="SAM" id="Phobius"/>
    </source>
</evidence>
<evidence type="ECO:0000313" key="9">
    <source>
        <dbReference type="Proteomes" id="UP000193144"/>
    </source>
</evidence>
<dbReference type="PRINTS" id="PR01036">
    <property type="entry name" value="TCRTETB"/>
</dbReference>
<accession>A0A1Y1ZG92</accession>
<comment type="caution">
    <text evidence="8">The sequence shown here is derived from an EMBL/GenBank/DDBJ whole genome shotgun (WGS) entry which is preliminary data.</text>
</comment>
<dbReference type="PROSITE" id="PS50850">
    <property type="entry name" value="MFS"/>
    <property type="match status" value="1"/>
</dbReference>